<name>A0A088S1H3_LEIPA</name>
<dbReference type="OrthoDB" id="268388at2759"/>
<evidence type="ECO:0000313" key="2">
    <source>
        <dbReference type="Proteomes" id="UP000063063"/>
    </source>
</evidence>
<reference evidence="1 2" key="1">
    <citation type="journal article" date="2015" name="Sci. Rep.">
        <title>The genome of Leishmania panamensis: insights into genomics of the L. (Viannia) subgenus.</title>
        <authorList>
            <person name="Llanes A."/>
            <person name="Restrepo C.M."/>
            <person name="Vecchio G.D."/>
            <person name="Anguizola F.J."/>
            <person name="Lleonart R."/>
        </authorList>
    </citation>
    <scope>NUCLEOTIDE SEQUENCE [LARGE SCALE GENOMIC DNA]</scope>
    <source>
        <strain evidence="1 2">MHOM/PA/94/PSC-1</strain>
    </source>
</reference>
<evidence type="ECO:0000313" key="1">
    <source>
        <dbReference type="EMBL" id="AIN95326.1"/>
    </source>
</evidence>
<dbReference type="EMBL" id="CP009372">
    <property type="protein sequence ID" value="AIN95326.1"/>
    <property type="molecule type" value="Genomic_DNA"/>
</dbReference>
<dbReference type="RefSeq" id="XP_010701034.1">
    <property type="nucleotide sequence ID" value="XM_010702732.1"/>
</dbReference>
<accession>A0A088S1H3</accession>
<dbReference type="AlphaFoldDB" id="A0A088S1H3"/>
<keyword evidence="2" id="KW-1185">Reference proteome</keyword>
<dbReference type="Proteomes" id="UP000063063">
    <property type="component" value="Chromosome 3"/>
</dbReference>
<sequence length="104" mass="12541">MVYTRWKCDRIPVLQMKLFTQEYNMMAGVGLLSMVFLFKHASYCSEETERKNGWWAGYPYWRDPIARRNEIRYKQLINNNDVDITDPKWTGCSREQLERLRAIV</sequence>
<dbReference type="KEGG" id="lpan:LPMP_030910"/>
<organism evidence="1 2">
    <name type="scientific">Leishmania panamensis</name>
    <dbReference type="NCBI Taxonomy" id="5679"/>
    <lineage>
        <taxon>Eukaryota</taxon>
        <taxon>Discoba</taxon>
        <taxon>Euglenozoa</taxon>
        <taxon>Kinetoplastea</taxon>
        <taxon>Metakinetoplastina</taxon>
        <taxon>Trypanosomatida</taxon>
        <taxon>Trypanosomatidae</taxon>
        <taxon>Leishmaniinae</taxon>
        <taxon>Leishmania</taxon>
        <taxon>Leishmania guyanensis species complex</taxon>
    </lineage>
</organism>
<dbReference type="GeneID" id="22571957"/>
<dbReference type="VEuPathDB" id="TriTrypDB:LPAL13_030013800"/>
<gene>
    <name evidence="1" type="ORF">LPMP_030910</name>
</gene>
<dbReference type="VEuPathDB" id="TriTrypDB:LPMP_030910"/>
<protein>
    <submittedName>
        <fullName evidence="1">Uncharacterized protein</fullName>
    </submittedName>
</protein>
<proteinExistence type="predicted"/>
<dbReference type="eggNOG" id="ENOG502S2AM">
    <property type="taxonomic scope" value="Eukaryota"/>
</dbReference>